<dbReference type="GO" id="GO:0043190">
    <property type="term" value="C:ATP-binding cassette (ABC) transporter complex"/>
    <property type="evidence" value="ECO:0007669"/>
    <property type="project" value="TreeGrafter"/>
</dbReference>
<dbReference type="SMART" id="SM00382">
    <property type="entry name" value="AAA"/>
    <property type="match status" value="2"/>
</dbReference>
<dbReference type="CDD" id="cd03225">
    <property type="entry name" value="ABC_cobalt_CbiO_domain1"/>
    <property type="match status" value="1"/>
</dbReference>
<keyword evidence="4" id="KW-1003">Cell membrane</keyword>
<evidence type="ECO:0000256" key="10">
    <source>
        <dbReference type="ARBA" id="ARBA00025157"/>
    </source>
</evidence>
<dbReference type="InterPro" id="IPR017871">
    <property type="entry name" value="ABC_transporter-like_CS"/>
</dbReference>
<accession>A0A430ACE2</accession>
<keyword evidence="7" id="KW-0067">ATP-binding</keyword>
<dbReference type="InterPro" id="IPR015856">
    <property type="entry name" value="ABC_transpr_CbiO/EcfA_su"/>
</dbReference>
<dbReference type="PROSITE" id="PS50893">
    <property type="entry name" value="ABC_TRANSPORTER_2"/>
    <property type="match status" value="2"/>
</dbReference>
<dbReference type="EMBL" id="NGJY01000001">
    <property type="protein sequence ID" value="RSU04878.1"/>
    <property type="molecule type" value="Genomic_DNA"/>
</dbReference>
<comment type="subcellular location">
    <subcellularLocation>
        <location evidence="1">Cell membrane</location>
        <topology evidence="1">Peripheral membrane protein</topology>
    </subcellularLocation>
</comment>
<comment type="caution">
    <text evidence="12">The sequence shown here is derived from an EMBL/GenBank/DDBJ whole genome shotgun (WGS) entry which is preliminary data.</text>
</comment>
<dbReference type="InterPro" id="IPR027417">
    <property type="entry name" value="P-loop_NTPase"/>
</dbReference>
<dbReference type="AlphaFoldDB" id="A0A430ACE2"/>
<keyword evidence="5" id="KW-0677">Repeat</keyword>
<evidence type="ECO:0000256" key="1">
    <source>
        <dbReference type="ARBA" id="ARBA00004202"/>
    </source>
</evidence>
<protein>
    <recommendedName>
        <fullName evidence="11">ABC transporter domain-containing protein</fullName>
    </recommendedName>
</protein>
<evidence type="ECO:0000256" key="9">
    <source>
        <dbReference type="ARBA" id="ARBA00023136"/>
    </source>
</evidence>
<evidence type="ECO:0000256" key="4">
    <source>
        <dbReference type="ARBA" id="ARBA00022475"/>
    </source>
</evidence>
<feature type="domain" description="ABC transporter" evidence="11">
    <location>
        <begin position="2"/>
        <end position="240"/>
    </location>
</feature>
<dbReference type="Pfam" id="PF00005">
    <property type="entry name" value="ABC_tran"/>
    <property type="match status" value="2"/>
</dbReference>
<dbReference type="InterPro" id="IPR003593">
    <property type="entry name" value="AAA+_ATPase"/>
</dbReference>
<evidence type="ECO:0000256" key="3">
    <source>
        <dbReference type="ARBA" id="ARBA00022448"/>
    </source>
</evidence>
<comment type="function">
    <text evidence="10">Probably part of an ABC transporter complex. Responsible for energy coupling to the transport system.</text>
</comment>
<sequence length="481" mass="53459">MIEIKNMVVQFNKKAPVLSIEKLTVPKGQFVVICGKSGCGKTTLTQCLNGLLPINYPTALSGKCCVANQELGKSSLNDFSEYISSVFQQPRTQFFTTQVDDELTFAAQNLGHSPKEIIEKKEEAILLFDLTPLLKQSMFDLSGGEKQLVACAAAYIQNPKLIVLDEPSSNLDFENTKKLAVILKKIKEKGTTIVISEHRLSYLNELADRYIVLENGNITHDLSIDEFKKLGENYRKKIGLRTLEPSHLAISCKENVATDTKLTGKQLVTGFSGKPNVISIEDINFNSNQVTSLMGHNGAGKSTLINSLSGLKRFKYGEVYLDAKKLKKKKRIKQSVMVMQDVSLQFFFETVNQELLFNAPDKNKVSKALALFDLKHLLNHHPRTLSGGEKQRLALATAYLSDKPIVILDEPSSGLDYYHLVKVASAINEIKEAGKIVILITHDLELLALTTDYIIELEKGSITSEYTLTNKKLNQLADSCL</sequence>
<dbReference type="InterPro" id="IPR050095">
    <property type="entry name" value="ECF_ABC_transporter_ATP-bd"/>
</dbReference>
<organism evidence="12 13">
    <name type="scientific">Vagococcus fessus</name>
    <dbReference type="NCBI Taxonomy" id="120370"/>
    <lineage>
        <taxon>Bacteria</taxon>
        <taxon>Bacillati</taxon>
        <taxon>Bacillota</taxon>
        <taxon>Bacilli</taxon>
        <taxon>Lactobacillales</taxon>
        <taxon>Enterococcaceae</taxon>
        <taxon>Vagococcus</taxon>
    </lineage>
</organism>
<dbReference type="SUPFAM" id="SSF52540">
    <property type="entry name" value="P-loop containing nucleoside triphosphate hydrolases"/>
    <property type="match status" value="2"/>
</dbReference>
<evidence type="ECO:0000256" key="8">
    <source>
        <dbReference type="ARBA" id="ARBA00022967"/>
    </source>
</evidence>
<keyword evidence="3" id="KW-0813">Transport</keyword>
<evidence type="ECO:0000313" key="12">
    <source>
        <dbReference type="EMBL" id="RSU04878.1"/>
    </source>
</evidence>
<evidence type="ECO:0000256" key="2">
    <source>
        <dbReference type="ARBA" id="ARBA00005417"/>
    </source>
</evidence>
<gene>
    <name evidence="12" type="ORF">CBF31_02335</name>
</gene>
<proteinExistence type="inferred from homology"/>
<dbReference type="PANTHER" id="PTHR43553">
    <property type="entry name" value="HEAVY METAL TRANSPORTER"/>
    <property type="match status" value="1"/>
</dbReference>
<evidence type="ECO:0000256" key="7">
    <source>
        <dbReference type="ARBA" id="ARBA00022840"/>
    </source>
</evidence>
<dbReference type="GO" id="GO:0016887">
    <property type="term" value="F:ATP hydrolysis activity"/>
    <property type="evidence" value="ECO:0007669"/>
    <property type="project" value="InterPro"/>
</dbReference>
<dbReference type="PANTHER" id="PTHR43553:SF23">
    <property type="entry name" value="ABC TRANSPORTER ATP-BINDING COMPONENT"/>
    <property type="match status" value="1"/>
</dbReference>
<keyword evidence="9" id="KW-0472">Membrane</keyword>
<reference evidence="12 13" key="1">
    <citation type="submission" date="2017-05" db="EMBL/GenBank/DDBJ databases">
        <title>Vagococcus spp. assemblies.</title>
        <authorList>
            <person name="Gulvik C.A."/>
        </authorList>
    </citation>
    <scope>NUCLEOTIDE SEQUENCE [LARGE SCALE GENOMIC DNA]</scope>
    <source>
        <strain evidence="12 13">CCUG 41755</strain>
    </source>
</reference>
<dbReference type="OrthoDB" id="501320at2"/>
<feature type="domain" description="ABC transporter" evidence="11">
    <location>
        <begin position="262"/>
        <end position="481"/>
    </location>
</feature>
<name>A0A430ACE2_9ENTE</name>
<dbReference type="GO" id="GO:0042626">
    <property type="term" value="F:ATPase-coupled transmembrane transporter activity"/>
    <property type="evidence" value="ECO:0007669"/>
    <property type="project" value="TreeGrafter"/>
</dbReference>
<dbReference type="Gene3D" id="3.40.50.300">
    <property type="entry name" value="P-loop containing nucleotide triphosphate hydrolases"/>
    <property type="match status" value="2"/>
</dbReference>
<keyword evidence="13" id="KW-1185">Reference proteome</keyword>
<keyword evidence="6" id="KW-0547">Nucleotide-binding</keyword>
<dbReference type="RefSeq" id="WP_126830583.1">
    <property type="nucleotide sequence ID" value="NZ_CBCRYB010000012.1"/>
</dbReference>
<dbReference type="GO" id="GO:0005524">
    <property type="term" value="F:ATP binding"/>
    <property type="evidence" value="ECO:0007669"/>
    <property type="project" value="UniProtKB-KW"/>
</dbReference>
<dbReference type="PROSITE" id="PS00211">
    <property type="entry name" value="ABC_TRANSPORTER_1"/>
    <property type="match status" value="1"/>
</dbReference>
<evidence type="ECO:0000259" key="11">
    <source>
        <dbReference type="PROSITE" id="PS50893"/>
    </source>
</evidence>
<evidence type="ECO:0000256" key="6">
    <source>
        <dbReference type="ARBA" id="ARBA00022741"/>
    </source>
</evidence>
<comment type="similarity">
    <text evidence="2">Belongs to the ABC transporter superfamily.</text>
</comment>
<evidence type="ECO:0000256" key="5">
    <source>
        <dbReference type="ARBA" id="ARBA00022737"/>
    </source>
</evidence>
<keyword evidence="8" id="KW-1278">Translocase</keyword>
<dbReference type="InterPro" id="IPR003439">
    <property type="entry name" value="ABC_transporter-like_ATP-bd"/>
</dbReference>
<dbReference type="Proteomes" id="UP000287101">
    <property type="component" value="Unassembled WGS sequence"/>
</dbReference>
<evidence type="ECO:0000313" key="13">
    <source>
        <dbReference type="Proteomes" id="UP000287101"/>
    </source>
</evidence>